<sequence>MRRYVQYEPFDIYLFETDTWQHPVHTHSYFEIIFIRSGHGQHNVNGNTFAYGPGDVFLLGPADYHYFEIQAHTAFCYIRFTENYIKDQAQVKSSNLPRTIDFLLNTPYQAGGSIVNAKEEQEKLEYLLTVLLQEYSQRESDSYEQVINGIMQAILGILTRNLVRQQATSFSEYKKPQLIQEILVYIRRHIMQPELLRLEHLAANFNFSPGYASVYFKKETGESLQGYILKYKLKLIQNRLRFSDLSISQITHEFGFTDASHLHKLFKKYYGVGPQAFRQQKVINSQPDNS</sequence>
<dbReference type="Pfam" id="PF02311">
    <property type="entry name" value="AraC_binding"/>
    <property type="match status" value="1"/>
</dbReference>
<dbReference type="InterPro" id="IPR003313">
    <property type="entry name" value="AraC-bd"/>
</dbReference>
<comment type="caution">
    <text evidence="5">The sequence shown here is derived from an EMBL/GenBank/DDBJ whole genome shotgun (WGS) entry which is preliminary data.</text>
</comment>
<dbReference type="InterPro" id="IPR014710">
    <property type="entry name" value="RmlC-like_jellyroll"/>
</dbReference>
<dbReference type="Gene3D" id="1.10.10.60">
    <property type="entry name" value="Homeodomain-like"/>
    <property type="match status" value="2"/>
</dbReference>
<dbReference type="InterPro" id="IPR037923">
    <property type="entry name" value="HTH-like"/>
</dbReference>
<accession>A0A5M6DSE4</accession>
<evidence type="ECO:0000259" key="4">
    <source>
        <dbReference type="PROSITE" id="PS01124"/>
    </source>
</evidence>
<dbReference type="SMART" id="SM00342">
    <property type="entry name" value="HTH_ARAC"/>
    <property type="match status" value="1"/>
</dbReference>
<dbReference type="PROSITE" id="PS01124">
    <property type="entry name" value="HTH_ARAC_FAMILY_2"/>
    <property type="match status" value="1"/>
</dbReference>
<feature type="domain" description="HTH araC/xylS-type" evidence="4">
    <location>
        <begin position="180"/>
        <end position="280"/>
    </location>
</feature>
<dbReference type="AlphaFoldDB" id="A0A5M6DSE4"/>
<dbReference type="PANTHER" id="PTHR43280:SF2">
    <property type="entry name" value="HTH-TYPE TRANSCRIPTIONAL REGULATOR EXSA"/>
    <property type="match status" value="1"/>
</dbReference>
<evidence type="ECO:0000256" key="2">
    <source>
        <dbReference type="ARBA" id="ARBA00023125"/>
    </source>
</evidence>
<name>A0A5M6DSE4_9BACT</name>
<dbReference type="InterPro" id="IPR009057">
    <property type="entry name" value="Homeodomain-like_sf"/>
</dbReference>
<organism evidence="5 6">
    <name type="scientific">Adhaeribacter rhizoryzae</name>
    <dbReference type="NCBI Taxonomy" id="2607907"/>
    <lineage>
        <taxon>Bacteria</taxon>
        <taxon>Pseudomonadati</taxon>
        <taxon>Bacteroidota</taxon>
        <taxon>Cytophagia</taxon>
        <taxon>Cytophagales</taxon>
        <taxon>Hymenobacteraceae</taxon>
        <taxon>Adhaeribacter</taxon>
    </lineage>
</organism>
<keyword evidence="1" id="KW-0805">Transcription regulation</keyword>
<dbReference type="Pfam" id="PF12833">
    <property type="entry name" value="HTH_18"/>
    <property type="match status" value="1"/>
</dbReference>
<dbReference type="EMBL" id="VWSF01000001">
    <property type="protein sequence ID" value="KAA5549159.1"/>
    <property type="molecule type" value="Genomic_DNA"/>
</dbReference>
<evidence type="ECO:0000313" key="6">
    <source>
        <dbReference type="Proteomes" id="UP000323426"/>
    </source>
</evidence>
<gene>
    <name evidence="5" type="ORF">F0145_00760</name>
</gene>
<evidence type="ECO:0000256" key="1">
    <source>
        <dbReference type="ARBA" id="ARBA00023015"/>
    </source>
</evidence>
<proteinExistence type="predicted"/>
<keyword evidence="6" id="KW-1185">Reference proteome</keyword>
<keyword evidence="2" id="KW-0238">DNA-binding</keyword>
<protein>
    <submittedName>
        <fullName evidence="5">AraC family transcriptional regulator</fullName>
    </submittedName>
</protein>
<evidence type="ECO:0000313" key="5">
    <source>
        <dbReference type="EMBL" id="KAA5549159.1"/>
    </source>
</evidence>
<dbReference type="SUPFAM" id="SSF46689">
    <property type="entry name" value="Homeodomain-like"/>
    <property type="match status" value="1"/>
</dbReference>
<dbReference type="InterPro" id="IPR018060">
    <property type="entry name" value="HTH_AraC"/>
</dbReference>
<dbReference type="GO" id="GO:0043565">
    <property type="term" value="F:sequence-specific DNA binding"/>
    <property type="evidence" value="ECO:0007669"/>
    <property type="project" value="InterPro"/>
</dbReference>
<dbReference type="GO" id="GO:0003700">
    <property type="term" value="F:DNA-binding transcription factor activity"/>
    <property type="evidence" value="ECO:0007669"/>
    <property type="project" value="InterPro"/>
</dbReference>
<dbReference type="Proteomes" id="UP000323426">
    <property type="component" value="Unassembled WGS sequence"/>
</dbReference>
<reference evidence="5 6" key="1">
    <citation type="submission" date="2019-09" db="EMBL/GenBank/DDBJ databases">
        <title>Genome sequence and assembly of Adhaeribacter sp.</title>
        <authorList>
            <person name="Chhetri G."/>
        </authorList>
    </citation>
    <scope>NUCLEOTIDE SEQUENCE [LARGE SCALE GENOMIC DNA]</scope>
    <source>
        <strain evidence="5 6">DK36</strain>
    </source>
</reference>
<dbReference type="RefSeq" id="WP_150086154.1">
    <property type="nucleotide sequence ID" value="NZ_VWSF01000001.1"/>
</dbReference>
<evidence type="ECO:0000256" key="3">
    <source>
        <dbReference type="ARBA" id="ARBA00023163"/>
    </source>
</evidence>
<dbReference type="PANTHER" id="PTHR43280">
    <property type="entry name" value="ARAC-FAMILY TRANSCRIPTIONAL REGULATOR"/>
    <property type="match status" value="1"/>
</dbReference>
<dbReference type="SUPFAM" id="SSF51215">
    <property type="entry name" value="Regulatory protein AraC"/>
    <property type="match status" value="1"/>
</dbReference>
<keyword evidence="3" id="KW-0804">Transcription</keyword>
<dbReference type="Gene3D" id="2.60.120.10">
    <property type="entry name" value="Jelly Rolls"/>
    <property type="match status" value="1"/>
</dbReference>